<keyword evidence="1" id="KW-0285">Flavoprotein</keyword>
<gene>
    <name evidence="4" type="ORF">SAMN02745217_03665</name>
</gene>
<dbReference type="GO" id="GO:0016491">
    <property type="term" value="F:oxidoreductase activity"/>
    <property type="evidence" value="ECO:0007669"/>
    <property type="project" value="UniProtKB-KW"/>
</dbReference>
<dbReference type="InterPro" id="IPR051799">
    <property type="entry name" value="NADH_flavin_oxidoreductase"/>
</dbReference>
<dbReference type="RefSeq" id="WP_242952409.1">
    <property type="nucleotide sequence ID" value="NZ_FRFD01000011.1"/>
</dbReference>
<evidence type="ECO:0000313" key="4">
    <source>
        <dbReference type="EMBL" id="SHO52459.1"/>
    </source>
</evidence>
<dbReference type="EMBL" id="FRFD01000011">
    <property type="protein sequence ID" value="SHO52459.1"/>
    <property type="molecule type" value="Genomic_DNA"/>
</dbReference>
<name>A0A1M7YIN1_9FIRM</name>
<dbReference type="AlphaFoldDB" id="A0A1M7YIN1"/>
<evidence type="ECO:0000259" key="3">
    <source>
        <dbReference type="Pfam" id="PF00724"/>
    </source>
</evidence>
<dbReference type="Pfam" id="PF00724">
    <property type="entry name" value="Oxidored_FMN"/>
    <property type="match status" value="2"/>
</dbReference>
<reference evidence="4 5" key="1">
    <citation type="submission" date="2016-12" db="EMBL/GenBank/DDBJ databases">
        <authorList>
            <person name="Song W.-J."/>
            <person name="Kurnit D.M."/>
        </authorList>
    </citation>
    <scope>NUCLEOTIDE SEQUENCE [LARGE SCALE GENOMIC DNA]</scope>
    <source>
        <strain evidence="4 5">DSM 12503</strain>
    </source>
</reference>
<accession>A0A1M7YIN1</accession>
<feature type="domain" description="NADH:flavin oxidoreductase/NADH oxidase N-terminal" evidence="3">
    <location>
        <begin position="297"/>
        <end position="371"/>
    </location>
</feature>
<dbReference type="SUPFAM" id="SSF51395">
    <property type="entry name" value="FMN-linked oxidoreductases"/>
    <property type="match status" value="1"/>
</dbReference>
<dbReference type="STRING" id="1121345.SAMN02745217_03665"/>
<organism evidence="4 5">
    <name type="scientific">Anaerocolumna xylanovorans DSM 12503</name>
    <dbReference type="NCBI Taxonomy" id="1121345"/>
    <lineage>
        <taxon>Bacteria</taxon>
        <taxon>Bacillati</taxon>
        <taxon>Bacillota</taxon>
        <taxon>Clostridia</taxon>
        <taxon>Lachnospirales</taxon>
        <taxon>Lachnospiraceae</taxon>
        <taxon>Anaerocolumna</taxon>
    </lineage>
</organism>
<dbReference type="Gene3D" id="3.20.20.70">
    <property type="entry name" value="Aldolase class I"/>
    <property type="match status" value="1"/>
</dbReference>
<sequence length="402" mass="44464">MEGETMTKSTIFEPFELDGITFKNRILRSATLEGLSDEQGKPAEQLIRKHIALAKGGVGGIITGFIGVNQQGKSTDFMAMINNQESLDRFKDLTSRVHEFGTPIIAQLNHCGGQAKRESSHMPVVAPSKISDYKAKEMSELEINEVIEAFAGGIRNAKEAGFDGVQLHIAHGYLLSEFVSPRMNKRRDKWGGNTENRFRIIKEIFEKAKKEVGDYPIIVKLNGFETLKNGMTIEESIKIAKLLEQVGCKGIEVSNGTLKAGMSTMRGQVPWQMVIAQDKRLRRLPGFMKSVVGFAAKKAVPQPQPHKLYNLDAAAAIKKAVKIPVIVVGGITTLNEIEAIISEDKSDLVSMSRAFIIEPDLVNKFKEGKQTQSKCIHCNYCILSPEKGPLKCYYGTVPQQPQ</sequence>
<evidence type="ECO:0000256" key="2">
    <source>
        <dbReference type="ARBA" id="ARBA00023002"/>
    </source>
</evidence>
<dbReference type="GO" id="GO:0010181">
    <property type="term" value="F:FMN binding"/>
    <property type="evidence" value="ECO:0007669"/>
    <property type="project" value="InterPro"/>
</dbReference>
<evidence type="ECO:0000256" key="1">
    <source>
        <dbReference type="ARBA" id="ARBA00022630"/>
    </source>
</evidence>
<dbReference type="CDD" id="cd02803">
    <property type="entry name" value="OYE_like_FMN_family"/>
    <property type="match status" value="1"/>
</dbReference>
<dbReference type="Proteomes" id="UP000184612">
    <property type="component" value="Unassembled WGS sequence"/>
</dbReference>
<proteinExistence type="predicted"/>
<protein>
    <submittedName>
        <fullName evidence="4">2,4-dienoyl-CoA reductase</fullName>
    </submittedName>
</protein>
<dbReference type="PANTHER" id="PTHR43656:SF2">
    <property type="entry name" value="BINDING OXIDOREDUCTASE, PUTATIVE (AFU_ORTHOLOGUE AFUA_2G08260)-RELATED"/>
    <property type="match status" value="1"/>
</dbReference>
<dbReference type="InterPro" id="IPR013785">
    <property type="entry name" value="Aldolase_TIM"/>
</dbReference>
<dbReference type="InterPro" id="IPR001155">
    <property type="entry name" value="OxRdtase_FMN_N"/>
</dbReference>
<evidence type="ECO:0000313" key="5">
    <source>
        <dbReference type="Proteomes" id="UP000184612"/>
    </source>
</evidence>
<keyword evidence="5" id="KW-1185">Reference proteome</keyword>
<feature type="domain" description="NADH:flavin oxidoreductase/NADH oxidase N-terminal" evidence="3">
    <location>
        <begin position="11"/>
        <end position="259"/>
    </location>
</feature>
<keyword evidence="2" id="KW-0560">Oxidoreductase</keyword>
<dbReference type="PANTHER" id="PTHR43656">
    <property type="entry name" value="BINDING OXIDOREDUCTASE, PUTATIVE (AFU_ORTHOLOGUE AFUA_2G08260)-RELATED"/>
    <property type="match status" value="1"/>
</dbReference>